<reference evidence="1" key="1">
    <citation type="submission" date="2021-01" db="EMBL/GenBank/DDBJ databases">
        <authorList>
            <consortium name="Genoscope - CEA"/>
            <person name="William W."/>
        </authorList>
    </citation>
    <scope>NUCLEOTIDE SEQUENCE</scope>
</reference>
<sequence length="60" mass="7050">MGCSIRKSKQRQRDDIDQLEQLIQSDCLGNEQNFILVKNPIIMRRNFSKESRKLSDSKPI</sequence>
<comment type="caution">
    <text evidence="1">The sequence shown here is derived from an EMBL/GenBank/DDBJ whole genome shotgun (WGS) entry which is preliminary data.</text>
</comment>
<protein>
    <submittedName>
        <fullName evidence="1">Uncharacterized protein</fullName>
    </submittedName>
</protein>
<accession>A0A8S1NT14</accession>
<proteinExistence type="predicted"/>
<dbReference type="AlphaFoldDB" id="A0A8S1NT14"/>
<organism evidence="1 2">
    <name type="scientific">Paramecium sonneborni</name>
    <dbReference type="NCBI Taxonomy" id="65129"/>
    <lineage>
        <taxon>Eukaryota</taxon>
        <taxon>Sar</taxon>
        <taxon>Alveolata</taxon>
        <taxon>Ciliophora</taxon>
        <taxon>Intramacronucleata</taxon>
        <taxon>Oligohymenophorea</taxon>
        <taxon>Peniculida</taxon>
        <taxon>Parameciidae</taxon>
        <taxon>Paramecium</taxon>
    </lineage>
</organism>
<keyword evidence="2" id="KW-1185">Reference proteome</keyword>
<dbReference type="EMBL" id="CAJJDN010000055">
    <property type="protein sequence ID" value="CAD8090124.1"/>
    <property type="molecule type" value="Genomic_DNA"/>
</dbReference>
<evidence type="ECO:0000313" key="1">
    <source>
        <dbReference type="EMBL" id="CAD8090124.1"/>
    </source>
</evidence>
<gene>
    <name evidence="1" type="ORF">PSON_ATCC_30995.1.T0550158</name>
</gene>
<dbReference type="Proteomes" id="UP000692954">
    <property type="component" value="Unassembled WGS sequence"/>
</dbReference>
<evidence type="ECO:0000313" key="2">
    <source>
        <dbReference type="Proteomes" id="UP000692954"/>
    </source>
</evidence>
<name>A0A8S1NT14_9CILI</name>